<comment type="caution">
    <text evidence="1">The sequence shown here is derived from an EMBL/GenBank/DDBJ whole genome shotgun (WGS) entry which is preliminary data.</text>
</comment>
<dbReference type="AlphaFoldDB" id="A0A9P8AND6"/>
<sequence length="138" mass="15299">MIKRTSACLNVFNMTRRAPSTSPPRNAKRAKIEHLTLNDFKDGVFLAPMVRSGAPWNVRLTTVSNATTCELETAQNAQQKGQGIVGCSHGNCSSRRDAGFLGLRKLTLLWVMWRTLTRKVFEAYFSNIKVLGGCRGVP</sequence>
<evidence type="ECO:0000313" key="1">
    <source>
        <dbReference type="EMBL" id="KAG7440782.1"/>
    </source>
</evidence>
<gene>
    <name evidence="1" type="ORF">BT62DRAFT_573231</name>
</gene>
<dbReference type="GeneID" id="66103736"/>
<name>A0A9P8AND6_9AGAR</name>
<dbReference type="OrthoDB" id="10516527at2759"/>
<proteinExistence type="predicted"/>
<organism evidence="1 2">
    <name type="scientific">Guyanagaster necrorhizus</name>
    <dbReference type="NCBI Taxonomy" id="856835"/>
    <lineage>
        <taxon>Eukaryota</taxon>
        <taxon>Fungi</taxon>
        <taxon>Dikarya</taxon>
        <taxon>Basidiomycota</taxon>
        <taxon>Agaricomycotina</taxon>
        <taxon>Agaricomycetes</taxon>
        <taxon>Agaricomycetidae</taxon>
        <taxon>Agaricales</taxon>
        <taxon>Marasmiineae</taxon>
        <taxon>Physalacriaceae</taxon>
        <taxon>Guyanagaster</taxon>
    </lineage>
</organism>
<dbReference type="Proteomes" id="UP000812287">
    <property type="component" value="Unassembled WGS sequence"/>
</dbReference>
<protein>
    <submittedName>
        <fullName evidence="1">Uncharacterized protein</fullName>
    </submittedName>
</protein>
<reference evidence="1" key="1">
    <citation type="submission" date="2020-11" db="EMBL/GenBank/DDBJ databases">
        <title>Adaptations for nitrogen fixation in a non-lichenized fungal sporocarp promotes dispersal by wood-feeding termites.</title>
        <authorList>
            <consortium name="DOE Joint Genome Institute"/>
            <person name="Koch R.A."/>
            <person name="Yoon G."/>
            <person name="Arayal U."/>
            <person name="Lail K."/>
            <person name="Amirebrahimi M."/>
            <person name="Labutti K."/>
            <person name="Lipzen A."/>
            <person name="Riley R."/>
            <person name="Barry K."/>
            <person name="Henrissat B."/>
            <person name="Grigoriev I.V."/>
            <person name="Herr J.R."/>
            <person name="Aime M.C."/>
        </authorList>
    </citation>
    <scope>NUCLEOTIDE SEQUENCE</scope>
    <source>
        <strain evidence="1">MCA 3950</strain>
    </source>
</reference>
<accession>A0A9P8AND6</accession>
<keyword evidence="2" id="KW-1185">Reference proteome</keyword>
<dbReference type="EMBL" id="MU250567">
    <property type="protein sequence ID" value="KAG7440782.1"/>
    <property type="molecule type" value="Genomic_DNA"/>
</dbReference>
<evidence type="ECO:0000313" key="2">
    <source>
        <dbReference type="Proteomes" id="UP000812287"/>
    </source>
</evidence>
<dbReference type="RefSeq" id="XP_043034282.1">
    <property type="nucleotide sequence ID" value="XM_043181440.1"/>
</dbReference>